<proteinExistence type="predicted"/>
<name>A0ABS9V738_9BACT</name>
<comment type="caution">
    <text evidence="1">The sequence shown here is derived from an EMBL/GenBank/DDBJ whole genome shotgun (WGS) entry which is preliminary data.</text>
</comment>
<sequence length="328" mass="37459">MEIFKSNFKSLELANHVTIENLDLENLQINTSDLSNTYFGSLYSYKIGEFNSSENKVLVSWLSYVVYAGLLKFKFKRSRFKLNLGLNLRDYYQNIKDYLSVKKQKKIRYFNGEKEVSKIYEIVNIEIFPNIYASAYALSKISDKQEFIVLKFGLEDFEGIYFNPALKRENQAYSLGEGLAKHLTEPSYEGPTKVKDAFASKSNLSKDAKIRRQIGEYFKTHIYKKINRLVGSRIDVHIIIIPEVGLSSYVGDIIASSIKGGSTIEIIYHSNALASEGLYLIDEFELYDAFNEKVGVAITNDKTTFTSRKNNQITDELLCISSFTPIAN</sequence>
<accession>A0ABS9V738</accession>
<organism evidence="1 2">
    <name type="scientific">Belliella alkalica</name>
    <dbReference type="NCBI Taxonomy" id="1730871"/>
    <lineage>
        <taxon>Bacteria</taxon>
        <taxon>Pseudomonadati</taxon>
        <taxon>Bacteroidota</taxon>
        <taxon>Cytophagia</taxon>
        <taxon>Cytophagales</taxon>
        <taxon>Cyclobacteriaceae</taxon>
        <taxon>Belliella</taxon>
    </lineage>
</organism>
<evidence type="ECO:0000313" key="1">
    <source>
        <dbReference type="EMBL" id="MCH7412029.1"/>
    </source>
</evidence>
<dbReference type="Proteomes" id="UP001165430">
    <property type="component" value="Unassembled WGS sequence"/>
</dbReference>
<protein>
    <submittedName>
        <fullName evidence="1">Uncharacterized protein</fullName>
    </submittedName>
</protein>
<reference evidence="1" key="1">
    <citation type="submission" date="2022-03" db="EMBL/GenBank/DDBJ databases">
        <title>De novo assembled genomes of Belliella spp. (Cyclobacteriaceae) strains.</title>
        <authorList>
            <person name="Szabo A."/>
            <person name="Korponai K."/>
            <person name="Felfoldi T."/>
        </authorList>
    </citation>
    <scope>NUCLEOTIDE SEQUENCE</scope>
    <source>
        <strain evidence="1">DSM 111903</strain>
    </source>
</reference>
<dbReference type="EMBL" id="JAKZGO010000001">
    <property type="protein sequence ID" value="MCH7412029.1"/>
    <property type="molecule type" value="Genomic_DNA"/>
</dbReference>
<dbReference type="RefSeq" id="WP_241409421.1">
    <property type="nucleotide sequence ID" value="NZ_JAKZGO010000001.1"/>
</dbReference>
<keyword evidence="2" id="KW-1185">Reference proteome</keyword>
<gene>
    <name evidence="1" type="ORF">MM213_00925</name>
</gene>
<evidence type="ECO:0000313" key="2">
    <source>
        <dbReference type="Proteomes" id="UP001165430"/>
    </source>
</evidence>